<dbReference type="GO" id="GO:0000796">
    <property type="term" value="C:condensin complex"/>
    <property type="evidence" value="ECO:0007669"/>
    <property type="project" value="UniProtKB-UniRule"/>
</dbReference>
<comment type="function">
    <text evidence="8">Regulatory subunit of the condensin-2 complex, a complex which establishes mitotic chromosome architecture and is involved in physical rigidity of the chromatid axis. May promote the resolution of double-strand DNA catenanes (intertwines) between sister chromatids. Condensin-mediated compaction likely increases tension in catenated sister chromatids, providing directionality for type II topoisomerase-mediated strand exchanges toward chromatid decatenation. Specifically required for decatenation of centromeric ultrafine DNA bridges during anaphase. Early in neurogenesis, may play an essential role to ensure accurate mitotic chromosome condensation in neuron stem cells, ultimately affecting neuron pool and cortex size.</text>
</comment>
<accession>L9KQP3</accession>
<feature type="region of interest" description="Disordered" evidence="12">
    <location>
        <begin position="1397"/>
        <end position="1439"/>
    </location>
</feature>
<keyword evidence="7 10" id="KW-0131">Cell cycle</keyword>
<dbReference type="GO" id="GO:0051301">
    <property type="term" value="P:cell division"/>
    <property type="evidence" value="ECO:0007669"/>
    <property type="project" value="UniProtKB-UniRule"/>
</dbReference>
<sequence length="1563" mass="173703">MELRGLSSGQRCILRVSVWTFLIENSISHRTLVALFYHFIQAALGKGASAQCREYGLHAAGLYFLLLEVPGSIANQVFHPVMFDKCIQILKKSWPQEWTLSRKRKKDQPLSSQGNPRGTRKRGRPPRKEDVEMDEIVEDEENICFSTLDLSQIRNAVFHLLKNFLRLLPKFSLKEKPQCVQNCIEVFVALTSFEPVLHEFHVTQARNLDHVKSIPELAYHGLYLLCSPLHGEGSKVVSGVFHQMLNVILMLEVGEGAHRAPLAITSQVLNRRNQAVQFISSLVDELQDSVFPALHVLLQHICAKVVDKSEYRTPAAQSLVQLLGKLPCVQYAAFIAWFYRYSRSPKIPHRIFTLDVVLALLELPERETDSAVSPEHQKFLKHKFLVQEIMFDRCSDKAPTVRSKALSSFALCLESSVSKASESILELLSSVFFHQKQTLNPLEPSVEMDVDSNGDTGGSGERCVLSMLRMRVRDEKTNVRKSAIQVLVSILKHCDISGMKEDLAVLQDECRDPAVSVRKQALQSLTELLTAQPRCAQVQKAWLAGVTPAVMDSENSVQEKALEVLDQLLLQNVKHSRAFHSADDGQVLAWALLTLLNTESQELSRYLNKAFHIWSKTEKFSCAFVSNVMSHTGTERSAPAWMLLAKVSSSSPRLGYGDVIKSWETISRQQDPNPNTLRHILCVLGHIAKHLPQSTRDKVAGVIKQKLNGFQWSLELISSAVDTLQSLCRASAETLKEEQGLLSEACGDVLSTCELQLSSILLNEDGAGNMDEDLVVKYLFTLGDVAQLCPARVEKRVFLLVQSILASAAGVNPVPASSEGSEAPAPRPPFQARESAMPSVIRAHAIITLGKLCLQHEDLAKQSIPALVRELEACEEGAVRNNVVVVLCDLCIRYTVMVDKYIPNIATCLKDSDPFIRKQTLTLLTNLLQSRLSPANSRLGVCSDSCICKVGVTVFALDHHSHAAESREREEFVKWKGSLFFRFVSTLIDSHPDIASFGKFCLAFLLLKRSPALFFQHFIECIFHFNSYEKHEKYNKFPQSEREKRLFSLEGKSNKEKRMKIYKFLLEHFTDEQRFNITSKICLNILACFADGVLPLDMEASELLSDTFEILSSKEIKLLAMRSRPDEDLLVEDDDMALANAVRQEAQKKLISHVSPPGVIRSGPRLPDRLQIIAEPKILMRSQCLYSRLGVEILTSLSSPDFSCKPEPSSTCLPQASAARHLFSLLSISHSCCGQGVCCLPGHVQKRNFIENIIPIIISLKTVLEKSKIPALRELMNYLKEVMQDYRDEVKDFFAVDRQLAAELEYDMKKYDEQLAQEQERAQRAEAAPGLETMPAPASQENPTTSHVASQPSTPGASAGHAPTLPPTPETGSQKRFMPKARPMSLSTAAILNSVKKAVESKSRQKSRSSGVLPFTLSSGSPEKMGGHASSYSSDQESNGSINLVTKRAISTPKNTIADVTFGAGVSYIGTPHAARPVRGKFSVSFLSERWLPLSSGKAEFASGFLSEKTGAQSEGNDILCLSLPDKPPPQPKPWNVKSPVRSEGNTASSRRSLRKAPLKTAN</sequence>
<dbReference type="FunFam" id="1.25.10.10:FF:000345">
    <property type="entry name" value="Condensin-2 complex subunit D3"/>
    <property type="match status" value="1"/>
</dbReference>
<dbReference type="InterPro" id="IPR011989">
    <property type="entry name" value="ARM-like"/>
</dbReference>
<dbReference type="GO" id="GO:0042393">
    <property type="term" value="F:histone binding"/>
    <property type="evidence" value="ECO:0007669"/>
    <property type="project" value="TreeGrafter"/>
</dbReference>
<evidence type="ECO:0000256" key="2">
    <source>
        <dbReference type="ARBA" id="ARBA00022618"/>
    </source>
</evidence>
<evidence type="ECO:0000256" key="1">
    <source>
        <dbReference type="ARBA" id="ARBA00004123"/>
    </source>
</evidence>
<evidence type="ECO:0000313" key="14">
    <source>
        <dbReference type="EMBL" id="ELW65018.1"/>
    </source>
</evidence>
<evidence type="ECO:0000256" key="8">
    <source>
        <dbReference type="ARBA" id="ARBA00057333"/>
    </source>
</evidence>
<dbReference type="InterPro" id="IPR032682">
    <property type="entry name" value="Cnd1_C"/>
</dbReference>
<evidence type="ECO:0000256" key="6">
    <source>
        <dbReference type="ARBA" id="ARBA00023242"/>
    </source>
</evidence>
<dbReference type="Pfam" id="PF12717">
    <property type="entry name" value="Cnd1"/>
    <property type="match status" value="1"/>
</dbReference>
<keyword evidence="11" id="KW-0175">Coiled coil</keyword>
<comment type="subcellular location">
    <subcellularLocation>
        <location evidence="1 10">Nucleus</location>
    </subcellularLocation>
</comment>
<gene>
    <name evidence="14" type="ORF">TREES_T100002964</name>
</gene>
<feature type="region of interest" description="Disordered" evidence="12">
    <location>
        <begin position="811"/>
        <end position="831"/>
    </location>
</feature>
<keyword evidence="3" id="KW-0677">Repeat</keyword>
<dbReference type="eggNOG" id="KOG0413">
    <property type="taxonomic scope" value="Eukaryota"/>
</dbReference>
<evidence type="ECO:0000313" key="15">
    <source>
        <dbReference type="Proteomes" id="UP000011518"/>
    </source>
</evidence>
<feature type="coiled-coil region" evidence="11">
    <location>
        <begin position="1301"/>
        <end position="1328"/>
    </location>
</feature>
<dbReference type="InParanoid" id="L9KQP3"/>
<evidence type="ECO:0000256" key="11">
    <source>
        <dbReference type="SAM" id="Coils"/>
    </source>
</evidence>
<dbReference type="FunFam" id="1.25.10.10:FF:000319">
    <property type="entry name" value="Condensin-2 complex subunit D3"/>
    <property type="match status" value="1"/>
</dbReference>
<feature type="compositionally biased region" description="Basic residues" evidence="12">
    <location>
        <begin position="1552"/>
        <end position="1563"/>
    </location>
</feature>
<evidence type="ECO:0000256" key="5">
    <source>
        <dbReference type="ARBA" id="ARBA00023067"/>
    </source>
</evidence>
<organism evidence="14 15">
    <name type="scientific">Tupaia chinensis</name>
    <name type="common">Chinese tree shrew</name>
    <name type="synonym">Tupaia belangeri chinensis</name>
    <dbReference type="NCBI Taxonomy" id="246437"/>
    <lineage>
        <taxon>Eukaryota</taxon>
        <taxon>Metazoa</taxon>
        <taxon>Chordata</taxon>
        <taxon>Craniata</taxon>
        <taxon>Vertebrata</taxon>
        <taxon>Euteleostomi</taxon>
        <taxon>Mammalia</taxon>
        <taxon>Eutheria</taxon>
        <taxon>Euarchontoglires</taxon>
        <taxon>Scandentia</taxon>
        <taxon>Tupaiidae</taxon>
        <taxon>Tupaia</taxon>
    </lineage>
</organism>
<dbReference type="PANTHER" id="PTHR14222">
    <property type="entry name" value="CONDENSIN"/>
    <property type="match status" value="1"/>
</dbReference>
<reference evidence="15" key="2">
    <citation type="journal article" date="2013" name="Nat. Commun.">
        <title>Genome of the Chinese tree shrew.</title>
        <authorList>
            <person name="Fan Y."/>
            <person name="Huang Z.Y."/>
            <person name="Cao C.C."/>
            <person name="Chen C.S."/>
            <person name="Chen Y.X."/>
            <person name="Fan D.D."/>
            <person name="He J."/>
            <person name="Hou H.L."/>
            <person name="Hu L."/>
            <person name="Hu X.T."/>
            <person name="Jiang X.T."/>
            <person name="Lai R."/>
            <person name="Lang Y.S."/>
            <person name="Liang B."/>
            <person name="Liao S.G."/>
            <person name="Mu D."/>
            <person name="Ma Y.Y."/>
            <person name="Niu Y.Y."/>
            <person name="Sun X.Q."/>
            <person name="Xia J.Q."/>
            <person name="Xiao J."/>
            <person name="Xiong Z.Q."/>
            <person name="Xu L."/>
            <person name="Yang L."/>
            <person name="Zhang Y."/>
            <person name="Zhao W."/>
            <person name="Zhao X.D."/>
            <person name="Zheng Y.T."/>
            <person name="Zhou J.M."/>
            <person name="Zhu Y.B."/>
            <person name="Zhang G.J."/>
            <person name="Wang J."/>
            <person name="Yao Y.G."/>
        </authorList>
    </citation>
    <scope>NUCLEOTIDE SEQUENCE [LARGE SCALE GENOMIC DNA]</scope>
</reference>
<dbReference type="FunCoup" id="L9KQP3">
    <property type="interactions" value="1018"/>
</dbReference>
<evidence type="ECO:0000259" key="13">
    <source>
        <dbReference type="Pfam" id="PF12717"/>
    </source>
</evidence>
<keyword evidence="6 10" id="KW-0539">Nucleus</keyword>
<keyword evidence="15" id="KW-1185">Reference proteome</keyword>
<feature type="region of interest" description="Disordered" evidence="12">
    <location>
        <begin position="1522"/>
        <end position="1563"/>
    </location>
</feature>
<dbReference type="GO" id="GO:0031981">
    <property type="term" value="C:nuclear lumen"/>
    <property type="evidence" value="ECO:0007669"/>
    <property type="project" value="UniProtKB-ARBA"/>
</dbReference>
<dbReference type="InterPro" id="IPR012371">
    <property type="entry name" value="NCAPD3"/>
</dbReference>
<comment type="subunit">
    <text evidence="10">Component of the condensin-2 complex.</text>
</comment>
<evidence type="ECO:0000256" key="7">
    <source>
        <dbReference type="ARBA" id="ARBA00023306"/>
    </source>
</evidence>
<feature type="domain" description="Condensin complex subunit 1 C-terminal" evidence="13">
    <location>
        <begin position="879"/>
        <end position="931"/>
    </location>
</feature>
<dbReference type="GO" id="GO:0000779">
    <property type="term" value="C:condensed chromosome, centromeric region"/>
    <property type="evidence" value="ECO:0007669"/>
    <property type="project" value="UniProtKB-UniRule"/>
</dbReference>
<feature type="compositionally biased region" description="Polar residues" evidence="12">
    <location>
        <begin position="1339"/>
        <end position="1356"/>
    </location>
</feature>
<dbReference type="InterPro" id="IPR026971">
    <property type="entry name" value="CND1/NCAPD3"/>
</dbReference>
<dbReference type="PIRSF" id="PIRSF036508">
    <property type="entry name" value="Condns_HCP-6"/>
    <property type="match status" value="1"/>
</dbReference>
<evidence type="ECO:0000256" key="4">
    <source>
        <dbReference type="ARBA" id="ARBA00022776"/>
    </source>
</evidence>
<reference evidence="15" key="1">
    <citation type="submission" date="2012-07" db="EMBL/GenBank/DDBJ databases">
        <title>Genome of the Chinese tree shrew, a rising model animal genetically related to primates.</title>
        <authorList>
            <person name="Zhang G."/>
            <person name="Fan Y."/>
            <person name="Yao Y."/>
            <person name="Huang Z."/>
        </authorList>
    </citation>
    <scope>NUCLEOTIDE SEQUENCE [LARGE SCALE GENOMIC DNA]</scope>
</reference>
<dbReference type="PANTHER" id="PTHR14222:SF1">
    <property type="entry name" value="CONDENSIN-2 COMPLEX SUBUNIT D3"/>
    <property type="match status" value="1"/>
</dbReference>
<dbReference type="SUPFAM" id="SSF48371">
    <property type="entry name" value="ARM repeat"/>
    <property type="match status" value="1"/>
</dbReference>
<evidence type="ECO:0000256" key="9">
    <source>
        <dbReference type="ARBA" id="ARBA00072693"/>
    </source>
</evidence>
<dbReference type="Gene3D" id="1.25.10.10">
    <property type="entry name" value="Leucine-rich Repeat Variant"/>
    <property type="match status" value="2"/>
</dbReference>
<protein>
    <recommendedName>
        <fullName evidence="9 10">Condensin-2 complex subunit D3</fullName>
    </recommendedName>
</protein>
<keyword evidence="5 10" id="KW-0226">DNA condensation</keyword>
<dbReference type="STRING" id="246437.L9KQP3"/>
<feature type="region of interest" description="Disordered" evidence="12">
    <location>
        <begin position="1333"/>
        <end position="1383"/>
    </location>
</feature>
<keyword evidence="4 10" id="KW-0498">Mitosis</keyword>
<feature type="region of interest" description="Disordered" evidence="12">
    <location>
        <begin position="100"/>
        <end position="132"/>
    </location>
</feature>
<evidence type="ECO:0000256" key="12">
    <source>
        <dbReference type="SAM" id="MobiDB-lite"/>
    </source>
</evidence>
<evidence type="ECO:0000256" key="3">
    <source>
        <dbReference type="ARBA" id="ARBA00022737"/>
    </source>
</evidence>
<name>L9KQP3_TUPCH</name>
<proteinExistence type="predicted"/>
<evidence type="ECO:0000256" key="10">
    <source>
        <dbReference type="PIRNR" id="PIRNR036508"/>
    </source>
</evidence>
<dbReference type="GO" id="GO:0007076">
    <property type="term" value="P:mitotic chromosome condensation"/>
    <property type="evidence" value="ECO:0007669"/>
    <property type="project" value="UniProtKB-UniRule"/>
</dbReference>
<keyword evidence="2 10" id="KW-0132">Cell division</keyword>
<dbReference type="Proteomes" id="UP000011518">
    <property type="component" value="Unassembled WGS sequence"/>
</dbReference>
<dbReference type="EMBL" id="KB320703">
    <property type="protein sequence ID" value="ELW65018.1"/>
    <property type="molecule type" value="Genomic_DNA"/>
</dbReference>
<dbReference type="GO" id="GO:0010032">
    <property type="term" value="P:meiotic chromosome condensation"/>
    <property type="evidence" value="ECO:0007669"/>
    <property type="project" value="TreeGrafter"/>
</dbReference>
<feature type="compositionally biased region" description="Polar residues" evidence="12">
    <location>
        <begin position="1430"/>
        <end position="1439"/>
    </location>
</feature>
<dbReference type="InterPro" id="IPR016024">
    <property type="entry name" value="ARM-type_fold"/>
</dbReference>